<protein>
    <submittedName>
        <fullName evidence="3">Uncharacterized protein</fullName>
    </submittedName>
</protein>
<feature type="chain" id="PRO_5037870521" evidence="1">
    <location>
        <begin position="20"/>
        <end position="285"/>
    </location>
</feature>
<feature type="signal peptide" evidence="1">
    <location>
        <begin position="1"/>
        <end position="19"/>
    </location>
</feature>
<dbReference type="WBParaSite" id="jg16903">
    <property type="protein sequence ID" value="jg16903"/>
    <property type="gene ID" value="jg16903"/>
</dbReference>
<evidence type="ECO:0000256" key="1">
    <source>
        <dbReference type="SAM" id="SignalP"/>
    </source>
</evidence>
<accession>A0A915D8N3</accession>
<evidence type="ECO:0000313" key="2">
    <source>
        <dbReference type="Proteomes" id="UP000887574"/>
    </source>
</evidence>
<keyword evidence="1" id="KW-0732">Signal</keyword>
<evidence type="ECO:0000313" key="3">
    <source>
        <dbReference type="WBParaSite" id="jg16903"/>
    </source>
</evidence>
<sequence length="285" mass="31864">MFNLLIFGLIASNLVLLHGLVIDFKDPAANYFLHLTTTSIVGEVNVDLDFQNLFSEANFMVTTIKKVTGRVYTEDLSADALSLELLPLDERIGDYISTNNLHDVAKQGDLGVYQIFLEALAEFLQTKADFKAEGFSLCSYALKSSVWMSAINFNAVSMTFKTLGYDSSEKPWYANSEHASNFICSSSTLQIGDTQVVFKDLRVTANLNVANQNSVYAVCSQDCVMEDKDCLRKGEYCYVSTFECPKYTLSAESSATSTFSFFTLSILPIFYFQLYCDHFSQIITC</sequence>
<dbReference type="AlphaFoldDB" id="A0A915D8N3"/>
<reference evidence="3" key="1">
    <citation type="submission" date="2022-11" db="UniProtKB">
        <authorList>
            <consortium name="WormBaseParasite"/>
        </authorList>
    </citation>
    <scope>IDENTIFICATION</scope>
</reference>
<organism evidence="2 3">
    <name type="scientific">Ditylenchus dipsaci</name>
    <dbReference type="NCBI Taxonomy" id="166011"/>
    <lineage>
        <taxon>Eukaryota</taxon>
        <taxon>Metazoa</taxon>
        <taxon>Ecdysozoa</taxon>
        <taxon>Nematoda</taxon>
        <taxon>Chromadorea</taxon>
        <taxon>Rhabditida</taxon>
        <taxon>Tylenchina</taxon>
        <taxon>Tylenchomorpha</taxon>
        <taxon>Sphaerularioidea</taxon>
        <taxon>Anguinidae</taxon>
        <taxon>Anguininae</taxon>
        <taxon>Ditylenchus</taxon>
    </lineage>
</organism>
<keyword evidence="2" id="KW-1185">Reference proteome</keyword>
<dbReference type="Proteomes" id="UP000887574">
    <property type="component" value="Unplaced"/>
</dbReference>
<proteinExistence type="predicted"/>
<name>A0A915D8N3_9BILA</name>